<gene>
    <name evidence="2" type="ORF">SCOCK_930014</name>
</gene>
<protein>
    <submittedName>
        <fullName evidence="2">Uncharacterized protein</fullName>
    </submittedName>
</protein>
<evidence type="ECO:0000313" key="2">
    <source>
        <dbReference type="EMBL" id="CAG6399501.1"/>
    </source>
</evidence>
<dbReference type="RefSeq" id="WP_251502329.1">
    <property type="nucleotide sequence ID" value="NZ_CAJSLV010000129.1"/>
</dbReference>
<keyword evidence="1" id="KW-1133">Transmembrane helix</keyword>
<name>A0A9W4E0F6_9ACTN</name>
<reference evidence="2" key="1">
    <citation type="submission" date="2021-05" db="EMBL/GenBank/DDBJ databases">
        <authorList>
            <person name="Arsene-Ploetze F."/>
        </authorList>
    </citation>
    <scope>NUCLEOTIDE SEQUENCE</scope>
    <source>
        <strain evidence="2">DSM 42138</strain>
    </source>
</reference>
<keyword evidence="1" id="KW-0812">Transmembrane</keyword>
<evidence type="ECO:0000256" key="1">
    <source>
        <dbReference type="SAM" id="Phobius"/>
    </source>
</evidence>
<evidence type="ECO:0000313" key="3">
    <source>
        <dbReference type="Proteomes" id="UP001152519"/>
    </source>
</evidence>
<proteinExistence type="predicted"/>
<comment type="caution">
    <text evidence="2">The sequence shown here is derived from an EMBL/GenBank/DDBJ whole genome shotgun (WGS) entry which is preliminary data.</text>
</comment>
<dbReference type="EMBL" id="CAJSLV010000129">
    <property type="protein sequence ID" value="CAG6399501.1"/>
    <property type="molecule type" value="Genomic_DNA"/>
</dbReference>
<dbReference type="Proteomes" id="UP001152519">
    <property type="component" value="Unassembled WGS sequence"/>
</dbReference>
<keyword evidence="3" id="KW-1185">Reference proteome</keyword>
<accession>A0A9W4E0F6</accession>
<sequence>MTAVSRSAVWERCSCCRRASALRSSTRAPAAVTGAVVVLLSAAGSLGGLWDAVEEILEGYTNDDIIDCGVD</sequence>
<feature type="transmembrane region" description="Helical" evidence="1">
    <location>
        <begin position="28"/>
        <end position="50"/>
    </location>
</feature>
<keyword evidence="1" id="KW-0472">Membrane</keyword>
<dbReference type="AlphaFoldDB" id="A0A9W4E0F6"/>
<organism evidence="2 3">
    <name type="scientific">Actinacidiphila cocklensis</name>
    <dbReference type="NCBI Taxonomy" id="887465"/>
    <lineage>
        <taxon>Bacteria</taxon>
        <taxon>Bacillati</taxon>
        <taxon>Actinomycetota</taxon>
        <taxon>Actinomycetes</taxon>
        <taxon>Kitasatosporales</taxon>
        <taxon>Streptomycetaceae</taxon>
        <taxon>Actinacidiphila</taxon>
    </lineage>
</organism>